<evidence type="ECO:0008006" key="4">
    <source>
        <dbReference type="Google" id="ProtNLM"/>
    </source>
</evidence>
<feature type="transmembrane region" description="Helical" evidence="1">
    <location>
        <begin position="61"/>
        <end position="86"/>
    </location>
</feature>
<sequence length="238" mass="24199">MKPGASAGPDLSWQPLYRIGGYAALVFVVLVLVPVALVFAAPLPPTQGRAVLEYIAANRAVYLVELVSFVGLAVPALLVFGALAVALSRVNKALAAVGGLFGIVSETIALALGSSPQSLHGGLVVLADSYAVAGTDAERAGLIAAAEALIAATNAVSWGGILTAAGILVLSLVMWQGLFGRALAVVGLFAGVLGVVSEALRPLIGPAYLVYGLLLPLWFAWVGWKLLKIGAANRAPAP</sequence>
<feature type="transmembrane region" description="Helical" evidence="1">
    <location>
        <begin position="155"/>
        <end position="175"/>
    </location>
</feature>
<gene>
    <name evidence="2" type="ORF">brsh051_15540</name>
</gene>
<keyword evidence="3" id="KW-1185">Reference proteome</keyword>
<keyword evidence="1" id="KW-1133">Transmembrane helix</keyword>
<feature type="transmembrane region" description="Helical" evidence="1">
    <location>
        <begin position="21"/>
        <end position="41"/>
    </location>
</feature>
<dbReference type="KEGG" id="broo:brsh051_15540"/>
<reference evidence="2" key="1">
    <citation type="journal article" date="2024" name="Int. J. Syst. Evol. Microbiol.">
        <title>Brooklawnia propionicigenes sp. nov., a facultatively anaerobic, propionate-producing bacterium isolated from a methanogenic reactor treating waste from cattle farms.</title>
        <authorList>
            <person name="Akita Y."/>
            <person name="Ueki A."/>
            <person name="Tonouchi A."/>
            <person name="Sugawara Y."/>
            <person name="Honma S."/>
            <person name="Kaku N."/>
            <person name="Ueki K."/>
        </authorList>
    </citation>
    <scope>NUCLEOTIDE SEQUENCE</scope>
    <source>
        <strain evidence="2">SH051</strain>
    </source>
</reference>
<evidence type="ECO:0000313" key="3">
    <source>
        <dbReference type="Proteomes" id="UP001431656"/>
    </source>
</evidence>
<dbReference type="Proteomes" id="UP001431656">
    <property type="component" value="Chromosome"/>
</dbReference>
<keyword evidence="1" id="KW-0472">Membrane</keyword>
<keyword evidence="1" id="KW-0812">Transmembrane</keyword>
<protein>
    <recommendedName>
        <fullName evidence="4">DUF4386 family protein</fullName>
    </recommendedName>
</protein>
<dbReference type="EMBL" id="AP028056">
    <property type="protein sequence ID" value="BEH02273.1"/>
    <property type="molecule type" value="Genomic_DNA"/>
</dbReference>
<organism evidence="2 3">
    <name type="scientific">Brooklawnia propionicigenes</name>
    <dbReference type="NCBI Taxonomy" id="3041175"/>
    <lineage>
        <taxon>Bacteria</taxon>
        <taxon>Bacillati</taxon>
        <taxon>Actinomycetota</taxon>
        <taxon>Actinomycetes</taxon>
        <taxon>Propionibacteriales</taxon>
        <taxon>Propionibacteriaceae</taxon>
        <taxon>Brooklawnia</taxon>
    </lineage>
</organism>
<evidence type="ECO:0000256" key="1">
    <source>
        <dbReference type="SAM" id="Phobius"/>
    </source>
</evidence>
<dbReference type="AlphaFoldDB" id="A0AAN0KG20"/>
<feature type="transmembrane region" description="Helical" evidence="1">
    <location>
        <begin position="93"/>
        <end position="113"/>
    </location>
</feature>
<proteinExistence type="predicted"/>
<feature type="transmembrane region" description="Helical" evidence="1">
    <location>
        <begin position="206"/>
        <end position="224"/>
    </location>
</feature>
<accession>A0AAN0KG20</accession>
<evidence type="ECO:0000313" key="2">
    <source>
        <dbReference type="EMBL" id="BEH02273.1"/>
    </source>
</evidence>
<dbReference type="Pfam" id="PF14329">
    <property type="entry name" value="DUF4386"/>
    <property type="match status" value="1"/>
</dbReference>
<feature type="transmembrane region" description="Helical" evidence="1">
    <location>
        <begin position="182"/>
        <end position="200"/>
    </location>
</feature>
<dbReference type="InterPro" id="IPR025495">
    <property type="entry name" value="DUF4386"/>
</dbReference>
<name>A0AAN0KG20_9ACTN</name>